<evidence type="ECO:0000256" key="6">
    <source>
        <dbReference type="ARBA" id="ARBA00022692"/>
    </source>
</evidence>
<evidence type="ECO:0000256" key="8">
    <source>
        <dbReference type="ARBA" id="ARBA00022840"/>
    </source>
</evidence>
<name>A0A2T4UR34_9MICO</name>
<evidence type="ECO:0000256" key="5">
    <source>
        <dbReference type="ARBA" id="ARBA00022475"/>
    </source>
</evidence>
<dbReference type="Gene3D" id="3.40.50.300">
    <property type="entry name" value="P-loop containing nucleotide triphosphate hydrolases"/>
    <property type="match status" value="1"/>
</dbReference>
<feature type="transmembrane region" description="Helical" evidence="11">
    <location>
        <begin position="156"/>
        <end position="173"/>
    </location>
</feature>
<keyword evidence="10 11" id="KW-0472">Membrane</keyword>
<dbReference type="GO" id="GO:0005886">
    <property type="term" value="C:plasma membrane"/>
    <property type="evidence" value="ECO:0007669"/>
    <property type="project" value="UniProtKB-SubCell"/>
</dbReference>
<dbReference type="Proteomes" id="UP000241085">
    <property type="component" value="Unassembled WGS sequence"/>
</dbReference>
<dbReference type="InterPro" id="IPR050388">
    <property type="entry name" value="ABC_Ni/Peptide_Import"/>
</dbReference>
<evidence type="ECO:0000259" key="14">
    <source>
        <dbReference type="PROSITE" id="PS50928"/>
    </source>
</evidence>
<comment type="similarity">
    <text evidence="3">Belongs to the ABC transporter superfamily.</text>
</comment>
<dbReference type="Gene3D" id="1.10.3720.10">
    <property type="entry name" value="MetI-like"/>
    <property type="match status" value="1"/>
</dbReference>
<dbReference type="InterPro" id="IPR000515">
    <property type="entry name" value="MetI-like"/>
</dbReference>
<proteinExistence type="inferred from homology"/>
<keyword evidence="9 11" id="KW-1133">Transmembrane helix</keyword>
<evidence type="ECO:0000256" key="11">
    <source>
        <dbReference type="RuleBase" id="RU363032"/>
    </source>
</evidence>
<keyword evidence="4 11" id="KW-0813">Transport</keyword>
<dbReference type="Pfam" id="PF00005">
    <property type="entry name" value="ABC_tran"/>
    <property type="match status" value="1"/>
</dbReference>
<dbReference type="RefSeq" id="WP_107573779.1">
    <property type="nucleotide sequence ID" value="NZ_PZPL01000001.1"/>
</dbReference>
<evidence type="ECO:0000256" key="3">
    <source>
        <dbReference type="ARBA" id="ARBA00005417"/>
    </source>
</evidence>
<feature type="transmembrane region" description="Helical" evidence="11">
    <location>
        <begin position="95"/>
        <end position="117"/>
    </location>
</feature>
<dbReference type="SUPFAM" id="SSF161098">
    <property type="entry name" value="MetI-like"/>
    <property type="match status" value="1"/>
</dbReference>
<evidence type="ECO:0000259" key="13">
    <source>
        <dbReference type="PROSITE" id="PS50893"/>
    </source>
</evidence>
<feature type="domain" description="ABC transmembrane type-1" evidence="14">
    <location>
        <begin position="91"/>
        <end position="283"/>
    </location>
</feature>
<dbReference type="PANTHER" id="PTHR43297:SF2">
    <property type="entry name" value="DIPEPTIDE TRANSPORT ATP-BINDING PROTEIN DPPD"/>
    <property type="match status" value="1"/>
</dbReference>
<comment type="caution">
    <text evidence="15">The sequence shown here is derived from an EMBL/GenBank/DDBJ whole genome shotgun (WGS) entry which is preliminary data.</text>
</comment>
<dbReference type="CDD" id="cd06261">
    <property type="entry name" value="TM_PBP2"/>
    <property type="match status" value="1"/>
</dbReference>
<organism evidence="15 16">
    <name type="scientific">Rathayibacter caricis DSM 15933</name>
    <dbReference type="NCBI Taxonomy" id="1328867"/>
    <lineage>
        <taxon>Bacteria</taxon>
        <taxon>Bacillati</taxon>
        <taxon>Actinomycetota</taxon>
        <taxon>Actinomycetes</taxon>
        <taxon>Micrococcales</taxon>
        <taxon>Microbacteriaceae</taxon>
        <taxon>Rathayibacter</taxon>
    </lineage>
</organism>
<evidence type="ECO:0000256" key="2">
    <source>
        <dbReference type="ARBA" id="ARBA00004202"/>
    </source>
</evidence>
<dbReference type="PROSITE" id="PS00211">
    <property type="entry name" value="ABC_TRANSPORTER_1"/>
    <property type="match status" value="1"/>
</dbReference>
<dbReference type="PROSITE" id="PS50893">
    <property type="entry name" value="ABC_TRANSPORTER_2"/>
    <property type="match status" value="1"/>
</dbReference>
<evidence type="ECO:0000313" key="16">
    <source>
        <dbReference type="Proteomes" id="UP000241085"/>
    </source>
</evidence>
<feature type="compositionally biased region" description="Basic and acidic residues" evidence="12">
    <location>
        <begin position="582"/>
        <end position="596"/>
    </location>
</feature>
<dbReference type="GO" id="GO:0005524">
    <property type="term" value="F:ATP binding"/>
    <property type="evidence" value="ECO:0007669"/>
    <property type="project" value="UniProtKB-KW"/>
</dbReference>
<gene>
    <name evidence="15" type="ORF">C1I63_03435</name>
</gene>
<dbReference type="InterPro" id="IPR035906">
    <property type="entry name" value="MetI-like_sf"/>
</dbReference>
<feature type="transmembrane region" description="Helical" evidence="11">
    <location>
        <begin position="29"/>
        <end position="51"/>
    </location>
</feature>
<dbReference type="PANTHER" id="PTHR43297">
    <property type="entry name" value="OLIGOPEPTIDE TRANSPORT ATP-BINDING PROTEIN APPD"/>
    <property type="match status" value="1"/>
</dbReference>
<sequence>MTAVIDPRSAVDGRPPARRGALRRFVSNPLGLVSAGILAVIVLSALLAPWITPNDPAFADLTQVNSSPNADYLLGGDGSGRDILSRLLAGARLTLLAGLIVAVVALTLGLAGGLLAGYVGRWVDSSLNFITDVIMALPAMILLVALFAVFGPNVSIAMTAFGILVSPFIYRLVRTVVRGVRNELYVDAARVSGLSDTRIVTRHVLAAVRAPLIIVGANTVGAGIAIQAGLEFLGLGDPSAPTWGGMLNDAFLNIYSAPVNVVWPGLAIGLTIGSLSLLANALRDALEDTAPVRTRAQERLTTEAIRTGRIPAVDAVEPDGELLVSVRDLRIGYPDGQGAEKVVVSGVDLSIARGEIVGLVGESGSGKSQTAFAILGLLPPTARILGGSVRVAGHEMAEIDDRDLRALRGTTIAYVPQEPMSNLDPSFTVGHQLVVPMRRRLGLGRQEAKARALDLLDRVGIADPRRTFTSYAHQISGGMAQRVLIAGAISCDPELLVADEPTTALDVTVQAEVLDLLRDLQKERTMGMLLVTHNFGVVADICDRVAVMQQGRIVETGAVDESFAHPRHPYSRSLLGSTLESRPPRRERDALDGVAR</sequence>
<feature type="region of interest" description="Disordered" evidence="12">
    <location>
        <begin position="569"/>
        <end position="596"/>
    </location>
</feature>
<dbReference type="InterPro" id="IPR025966">
    <property type="entry name" value="OppC_N"/>
</dbReference>
<evidence type="ECO:0000313" key="15">
    <source>
        <dbReference type="EMBL" id="PTL71981.1"/>
    </source>
</evidence>
<keyword evidence="6 11" id="KW-0812">Transmembrane</keyword>
<dbReference type="SMART" id="SM00382">
    <property type="entry name" value="AAA"/>
    <property type="match status" value="1"/>
</dbReference>
<evidence type="ECO:0000256" key="10">
    <source>
        <dbReference type="ARBA" id="ARBA00023136"/>
    </source>
</evidence>
<comment type="subcellular location">
    <subcellularLocation>
        <location evidence="11">Cell membrane</location>
        <topology evidence="11">Multi-pass membrane protein</topology>
    </subcellularLocation>
    <subcellularLocation>
        <location evidence="2">Cell membrane</location>
        <topology evidence="2">Peripheral membrane protein</topology>
    </subcellularLocation>
    <subcellularLocation>
        <location evidence="1">Membrane</location>
        <topology evidence="1">Multi-pass membrane protein</topology>
    </subcellularLocation>
</comment>
<keyword evidence="8" id="KW-0067">ATP-binding</keyword>
<dbReference type="InterPro" id="IPR017871">
    <property type="entry name" value="ABC_transporter-like_CS"/>
</dbReference>
<evidence type="ECO:0000256" key="9">
    <source>
        <dbReference type="ARBA" id="ARBA00022989"/>
    </source>
</evidence>
<comment type="similarity">
    <text evidence="11">Belongs to the binding-protein-dependent transport system permease family.</text>
</comment>
<evidence type="ECO:0000256" key="7">
    <source>
        <dbReference type="ARBA" id="ARBA00022741"/>
    </source>
</evidence>
<dbReference type="PROSITE" id="PS50928">
    <property type="entry name" value="ABC_TM1"/>
    <property type="match status" value="1"/>
</dbReference>
<dbReference type="SUPFAM" id="SSF52540">
    <property type="entry name" value="P-loop containing nucleoside triphosphate hydrolases"/>
    <property type="match status" value="1"/>
</dbReference>
<dbReference type="Pfam" id="PF00528">
    <property type="entry name" value="BPD_transp_1"/>
    <property type="match status" value="1"/>
</dbReference>
<dbReference type="AlphaFoldDB" id="A0A2T4UR34"/>
<dbReference type="InterPro" id="IPR003439">
    <property type="entry name" value="ABC_transporter-like_ATP-bd"/>
</dbReference>
<accession>A0A2T4UR34</accession>
<dbReference type="Pfam" id="PF12911">
    <property type="entry name" value="OppC_N"/>
    <property type="match status" value="1"/>
</dbReference>
<evidence type="ECO:0000256" key="12">
    <source>
        <dbReference type="SAM" id="MobiDB-lite"/>
    </source>
</evidence>
<keyword evidence="16" id="KW-1185">Reference proteome</keyword>
<protein>
    <submittedName>
        <fullName evidence="15">ABC transporter</fullName>
    </submittedName>
</protein>
<dbReference type="GO" id="GO:0016887">
    <property type="term" value="F:ATP hydrolysis activity"/>
    <property type="evidence" value="ECO:0007669"/>
    <property type="project" value="InterPro"/>
</dbReference>
<dbReference type="EMBL" id="PZPL01000001">
    <property type="protein sequence ID" value="PTL71981.1"/>
    <property type="molecule type" value="Genomic_DNA"/>
</dbReference>
<evidence type="ECO:0000256" key="1">
    <source>
        <dbReference type="ARBA" id="ARBA00004141"/>
    </source>
</evidence>
<evidence type="ECO:0000256" key="4">
    <source>
        <dbReference type="ARBA" id="ARBA00022448"/>
    </source>
</evidence>
<feature type="transmembrane region" description="Helical" evidence="11">
    <location>
        <begin position="129"/>
        <end position="150"/>
    </location>
</feature>
<keyword evidence="7" id="KW-0547">Nucleotide-binding</keyword>
<dbReference type="CDD" id="cd03257">
    <property type="entry name" value="ABC_NikE_OppD_transporters"/>
    <property type="match status" value="1"/>
</dbReference>
<dbReference type="GO" id="GO:0055085">
    <property type="term" value="P:transmembrane transport"/>
    <property type="evidence" value="ECO:0007669"/>
    <property type="project" value="InterPro"/>
</dbReference>
<dbReference type="InterPro" id="IPR003593">
    <property type="entry name" value="AAA+_ATPase"/>
</dbReference>
<keyword evidence="5" id="KW-1003">Cell membrane</keyword>
<feature type="domain" description="ABC transporter" evidence="13">
    <location>
        <begin position="326"/>
        <end position="575"/>
    </location>
</feature>
<dbReference type="InterPro" id="IPR027417">
    <property type="entry name" value="P-loop_NTPase"/>
</dbReference>
<reference evidence="15 16" key="1">
    <citation type="submission" date="2018-03" db="EMBL/GenBank/DDBJ databases">
        <title>Bacteriophage NCPPB3778 and a type I-E CRISPR drive the evolution of the US Biological Select Agent, Rathayibacter toxicus.</title>
        <authorList>
            <person name="Davis E.W.II."/>
            <person name="Tabima J.F."/>
            <person name="Weisberg A.J."/>
            <person name="Dantas Lopes L."/>
            <person name="Wiseman M.S."/>
            <person name="Wiseman M.S."/>
            <person name="Pupko T."/>
            <person name="Belcher M.S."/>
            <person name="Sechler A.J."/>
            <person name="Tancos M.A."/>
            <person name="Schroeder B.K."/>
            <person name="Murray T.D."/>
            <person name="Luster D.G."/>
            <person name="Schneider W.L."/>
            <person name="Rogers E."/>
            <person name="Andreote F.D."/>
            <person name="Grunwald N.J."/>
            <person name="Putnam M.L."/>
            <person name="Chang J.H."/>
        </authorList>
    </citation>
    <scope>NUCLEOTIDE SEQUENCE [LARGE SCALE GENOMIC DNA]</scope>
    <source>
        <strain evidence="15 16">DSM 15933</strain>
    </source>
</reference>